<reference evidence="10" key="3">
    <citation type="submission" date="2017-02" db="EMBL/GenBank/DDBJ databases">
        <title>Integrative analysis reveals regulation of autotrophic growth of syngas fermenting bacteria at the translational level.</title>
        <authorList>
            <person name="Song Y."/>
            <person name="Shin J."/>
            <person name="Jeong Y."/>
            <person name="Jin S."/>
            <person name="Kim D.R."/>
            <person name="Kim S.C."/>
            <person name="Cho S."/>
            <person name="Cho B.-K."/>
        </authorList>
    </citation>
    <scope>NUCLEOTIDE SEQUENCE</scope>
    <source>
        <strain evidence="10">ATCC 8486</strain>
    </source>
</reference>
<dbReference type="Pfam" id="PF02518">
    <property type="entry name" value="HATPase_c"/>
    <property type="match status" value="1"/>
</dbReference>
<evidence type="ECO:0000256" key="7">
    <source>
        <dbReference type="ARBA" id="ARBA00022840"/>
    </source>
</evidence>
<dbReference type="SUPFAM" id="SSF55874">
    <property type="entry name" value="ATPase domain of HSP90 chaperone/DNA topoisomerase II/histidine kinase"/>
    <property type="match status" value="1"/>
</dbReference>
<dbReference type="EMBL" id="JAQSVD010000009">
    <property type="protein sequence ID" value="MDE1471704.1"/>
    <property type="molecule type" value="Genomic_DNA"/>
</dbReference>
<evidence type="ECO:0000256" key="1">
    <source>
        <dbReference type="ARBA" id="ARBA00000085"/>
    </source>
</evidence>
<keyword evidence="6 11" id="KW-0418">Kinase</keyword>
<evidence type="ECO:0000313" key="13">
    <source>
        <dbReference type="Proteomes" id="UP001215087"/>
    </source>
</evidence>
<dbReference type="InterPro" id="IPR038424">
    <property type="entry name" value="H_kinase_PdtaS_GAF_sf"/>
</dbReference>
<keyword evidence="8" id="KW-0902">Two-component regulatory system</keyword>
<protein>
    <recommendedName>
        <fullName evidence="2">histidine kinase</fullName>
        <ecNumber evidence="2">2.7.13.3</ecNumber>
    </recommendedName>
</protein>
<dbReference type="Proteomes" id="UP001215087">
    <property type="component" value="Unassembled WGS sequence"/>
</dbReference>
<keyword evidence="3" id="KW-0597">Phosphoprotein</keyword>
<accession>A0AAC9W3T9</accession>
<dbReference type="Gene3D" id="3.30.450.20">
    <property type="entry name" value="PAS domain"/>
    <property type="match status" value="1"/>
</dbReference>
<dbReference type="EC" id="2.7.13.3" evidence="2"/>
<dbReference type="AlphaFoldDB" id="A0AAC9W3T9"/>
<proteinExistence type="predicted"/>
<dbReference type="KEGG" id="elim:B2M23_13280"/>
<gene>
    <name evidence="10" type="ORF">B2M23_13280</name>
    <name evidence="11" type="ORF">PTZ04_15715</name>
</gene>
<dbReference type="InterPro" id="IPR005467">
    <property type="entry name" value="His_kinase_dom"/>
</dbReference>
<evidence type="ECO:0000256" key="8">
    <source>
        <dbReference type="ARBA" id="ARBA00023012"/>
    </source>
</evidence>
<keyword evidence="4" id="KW-0808">Transferase</keyword>
<dbReference type="PROSITE" id="PS50109">
    <property type="entry name" value="HIS_KIN"/>
    <property type="match status" value="1"/>
</dbReference>
<dbReference type="PANTHER" id="PTHR41523:SF8">
    <property type="entry name" value="ETHYLENE RESPONSE SENSOR PROTEIN"/>
    <property type="match status" value="1"/>
</dbReference>
<feature type="domain" description="Histidine kinase" evidence="9">
    <location>
        <begin position="271"/>
        <end position="462"/>
    </location>
</feature>
<dbReference type="Pfam" id="PF07568">
    <property type="entry name" value="HisKA_2"/>
    <property type="match status" value="1"/>
</dbReference>
<dbReference type="InterPro" id="IPR036890">
    <property type="entry name" value="HATPase_C_sf"/>
</dbReference>
<dbReference type="PANTHER" id="PTHR41523">
    <property type="entry name" value="TWO-COMPONENT SYSTEM SENSOR PROTEIN"/>
    <property type="match status" value="1"/>
</dbReference>
<evidence type="ECO:0000313" key="11">
    <source>
        <dbReference type="EMBL" id="MDE1471704.1"/>
    </source>
</evidence>
<keyword evidence="13" id="KW-1185">Reference proteome</keyword>
<evidence type="ECO:0000256" key="6">
    <source>
        <dbReference type="ARBA" id="ARBA00022777"/>
    </source>
</evidence>
<evidence type="ECO:0000256" key="5">
    <source>
        <dbReference type="ARBA" id="ARBA00022741"/>
    </source>
</evidence>
<dbReference type="Proteomes" id="UP000192391">
    <property type="component" value="Chromosome"/>
</dbReference>
<dbReference type="EMBL" id="CP019962">
    <property type="protein sequence ID" value="ARD66447.1"/>
    <property type="molecule type" value="Genomic_DNA"/>
</dbReference>
<comment type="catalytic activity">
    <reaction evidence="1">
        <text>ATP + protein L-histidine = ADP + protein N-phospho-L-histidine.</text>
        <dbReference type="EC" id="2.7.13.3"/>
    </reaction>
</comment>
<dbReference type="InterPro" id="IPR022066">
    <property type="entry name" value="PdtaS_GAF"/>
</dbReference>
<dbReference type="GO" id="GO:0004673">
    <property type="term" value="F:protein histidine kinase activity"/>
    <property type="evidence" value="ECO:0007669"/>
    <property type="project" value="UniProtKB-EC"/>
</dbReference>
<evidence type="ECO:0000256" key="4">
    <source>
        <dbReference type="ARBA" id="ARBA00022679"/>
    </source>
</evidence>
<dbReference type="Pfam" id="PF12282">
    <property type="entry name" value="GAF_PdtaS"/>
    <property type="match status" value="1"/>
</dbReference>
<reference evidence="12" key="2">
    <citation type="journal article" date="2017" name="Sci. Rep.">
        <title>Determination of the Genome and Primary Transcriptome of Syngas Fermenting Eubacterium limosum ATCC 8486.</title>
        <authorList>
            <person name="Song Y."/>
            <person name="Shin J."/>
            <person name="Jeong Y."/>
            <person name="Jin S."/>
            <person name="Lee J.K."/>
            <person name="Kim D.R."/>
            <person name="Kim S.C."/>
            <person name="Cho S."/>
            <person name="Cho B.K."/>
        </authorList>
    </citation>
    <scope>NUCLEOTIDE SEQUENCE [LARGE SCALE GENOMIC DNA]</scope>
    <source>
        <strain evidence="12">ATCC 8486</strain>
    </source>
</reference>
<dbReference type="InterPro" id="IPR011495">
    <property type="entry name" value="Sig_transdc_His_kin_sub2_dim/P"/>
</dbReference>
<dbReference type="Gene3D" id="3.30.450.280">
    <property type="entry name" value="GAF domain"/>
    <property type="match status" value="1"/>
</dbReference>
<dbReference type="InterPro" id="IPR003594">
    <property type="entry name" value="HATPase_dom"/>
</dbReference>
<sequence length="462" mass="52389">MSVLIRNLCKKYTNLTEEDIDIIIEKSEALADIASKTDQDVFIDCPCIQISEAVVVAEALKKDSLYQLSTLGCIVREEDEPAVFRTFRSGEETEEVEATIFSSRLEGRVIQNVQPIKNKGKTIGVLIFERPTKEDRPLKRSTKRFVTNTAGTLPILKDCVWITEYFDDALIIVSENGVILYRNTVAAKLYRKQGYVYDILGQEYSKVSLHGELLPRDSKRSGAEMKIGAYYYRIRQFNLKDKGVFLIVIRDITELRINEQELILKSTAIQEIHHRIKNNLQTVHSLLRLQWRRAKSAETQTALSDAMNRILSIATTHESLLYSGVDEISLFTVIEEIKKNFTDLMNLENQEIEIDVTGDDLRVSSDISSSIALVINELIQNSLKYAFENRKNGRITITVSEGNMGYANITVIDNGTGYEVQKENRSLGLKIVENLVQNKLKGRLEIQSGADGTQATFDFKIK</sequence>
<evidence type="ECO:0000313" key="10">
    <source>
        <dbReference type="EMBL" id="ARD66447.1"/>
    </source>
</evidence>
<dbReference type="Gene3D" id="3.30.565.10">
    <property type="entry name" value="Histidine kinase-like ATPase, C-terminal domain"/>
    <property type="match status" value="1"/>
</dbReference>
<keyword evidence="7" id="KW-0067">ATP-binding</keyword>
<evidence type="ECO:0000313" key="12">
    <source>
        <dbReference type="Proteomes" id="UP000192391"/>
    </source>
</evidence>
<evidence type="ECO:0000256" key="2">
    <source>
        <dbReference type="ARBA" id="ARBA00012438"/>
    </source>
</evidence>
<reference evidence="11 13" key="4">
    <citation type="submission" date="2023-02" db="EMBL/GenBank/DDBJ databases">
        <title>Comparative genome analysis of Eubacterium limosum species.</title>
        <authorList>
            <person name="Bak J.E."/>
        </authorList>
    </citation>
    <scope>NUCLEOTIDE SEQUENCE [LARGE SCALE GENOMIC DNA]</scope>
    <source>
        <strain evidence="11 13">KGMB01548</strain>
    </source>
</reference>
<dbReference type="RefSeq" id="WP_038350767.1">
    <property type="nucleotide sequence ID" value="NZ_CP019962.1"/>
</dbReference>
<name>A0AAC9W3T9_EUBLI</name>
<reference evidence="10" key="1">
    <citation type="journal article" date="2015" name="Genome Announc.">
        <title>Draft Genome Sequence of Chemolithoautotrophic Acetogenic Butanol-Producing Eubacterium limosum ATCC 8486.</title>
        <authorList>
            <person name="Song Y."/>
            <person name="Cho B.K."/>
        </authorList>
    </citation>
    <scope>NUCLEOTIDE SEQUENCE</scope>
    <source>
        <strain evidence="10">ATCC 8486</strain>
    </source>
</reference>
<dbReference type="GO" id="GO:0005524">
    <property type="term" value="F:ATP binding"/>
    <property type="evidence" value="ECO:0007669"/>
    <property type="project" value="UniProtKB-KW"/>
</dbReference>
<dbReference type="SMART" id="SM00387">
    <property type="entry name" value="HATPase_c"/>
    <property type="match status" value="1"/>
</dbReference>
<keyword evidence="5" id="KW-0547">Nucleotide-binding</keyword>
<dbReference type="GO" id="GO:0000160">
    <property type="term" value="P:phosphorelay signal transduction system"/>
    <property type="evidence" value="ECO:0007669"/>
    <property type="project" value="UniProtKB-KW"/>
</dbReference>
<organism evidence="10 12">
    <name type="scientific">Eubacterium limosum</name>
    <dbReference type="NCBI Taxonomy" id="1736"/>
    <lineage>
        <taxon>Bacteria</taxon>
        <taxon>Bacillati</taxon>
        <taxon>Bacillota</taxon>
        <taxon>Clostridia</taxon>
        <taxon>Eubacteriales</taxon>
        <taxon>Eubacteriaceae</taxon>
        <taxon>Eubacterium</taxon>
    </lineage>
</organism>
<evidence type="ECO:0000256" key="3">
    <source>
        <dbReference type="ARBA" id="ARBA00022553"/>
    </source>
</evidence>
<evidence type="ECO:0000259" key="9">
    <source>
        <dbReference type="PROSITE" id="PS50109"/>
    </source>
</evidence>